<reference evidence="1 2" key="1">
    <citation type="submission" date="2024-05" db="EMBL/GenBank/DDBJ databases">
        <title>Haplotype-resolved chromosome-level genome assembly of Huyou (Citrus changshanensis).</title>
        <authorList>
            <person name="Miao C."/>
            <person name="Chen W."/>
            <person name="Wu Y."/>
            <person name="Wang L."/>
            <person name="Zhao S."/>
            <person name="Grierson D."/>
            <person name="Xu C."/>
            <person name="Chen K."/>
        </authorList>
    </citation>
    <scope>NUCLEOTIDE SEQUENCE [LARGE SCALE GENOMIC DNA]</scope>
    <source>
        <strain evidence="1">01-14</strain>
        <tissue evidence="1">Leaf</tissue>
    </source>
</reference>
<gene>
    <name evidence="1" type="ORF">WN944_019286</name>
</gene>
<dbReference type="Proteomes" id="UP001428341">
    <property type="component" value="Unassembled WGS sequence"/>
</dbReference>
<dbReference type="EMBL" id="JBCGBO010000007">
    <property type="protein sequence ID" value="KAK9187887.1"/>
    <property type="molecule type" value="Genomic_DNA"/>
</dbReference>
<sequence length="66" mass="7556">MRGETPLRSNQNLFVAKRSRARRKLKRRPLIQSSELSVCAWEFALCVVLEELASCALYRAFTICAP</sequence>
<accession>A0AAP0LXV9</accession>
<evidence type="ECO:0000313" key="1">
    <source>
        <dbReference type="EMBL" id="KAK9187887.1"/>
    </source>
</evidence>
<comment type="caution">
    <text evidence="1">The sequence shown here is derived from an EMBL/GenBank/DDBJ whole genome shotgun (WGS) entry which is preliminary data.</text>
</comment>
<name>A0AAP0LXV9_9ROSI</name>
<organism evidence="1 2">
    <name type="scientific">Citrus x changshan-huyou</name>
    <dbReference type="NCBI Taxonomy" id="2935761"/>
    <lineage>
        <taxon>Eukaryota</taxon>
        <taxon>Viridiplantae</taxon>
        <taxon>Streptophyta</taxon>
        <taxon>Embryophyta</taxon>
        <taxon>Tracheophyta</taxon>
        <taxon>Spermatophyta</taxon>
        <taxon>Magnoliopsida</taxon>
        <taxon>eudicotyledons</taxon>
        <taxon>Gunneridae</taxon>
        <taxon>Pentapetalae</taxon>
        <taxon>rosids</taxon>
        <taxon>malvids</taxon>
        <taxon>Sapindales</taxon>
        <taxon>Rutaceae</taxon>
        <taxon>Aurantioideae</taxon>
        <taxon>Citrus</taxon>
    </lineage>
</organism>
<dbReference type="AlphaFoldDB" id="A0AAP0LXV9"/>
<proteinExistence type="predicted"/>
<keyword evidence="2" id="KW-1185">Reference proteome</keyword>
<evidence type="ECO:0000313" key="2">
    <source>
        <dbReference type="Proteomes" id="UP001428341"/>
    </source>
</evidence>
<protein>
    <submittedName>
        <fullName evidence="1">Uncharacterized protein</fullName>
    </submittedName>
</protein>